<sequence>MGRPEGKDEEKEALLTVQAKSGQAMRTKPRECNSYRDDPAEMKDGGRNSHSPVPVPSPSTHPFPPPTFQTPLGIPYQLIISGSAIDMK</sequence>
<accession>A0A7R8X4M7</accession>
<feature type="compositionally biased region" description="Basic and acidic residues" evidence="1">
    <location>
        <begin position="28"/>
        <end position="47"/>
    </location>
</feature>
<feature type="compositionally biased region" description="Pro residues" evidence="1">
    <location>
        <begin position="53"/>
        <end position="68"/>
    </location>
</feature>
<evidence type="ECO:0000256" key="1">
    <source>
        <dbReference type="SAM" id="MobiDB-lite"/>
    </source>
</evidence>
<evidence type="ECO:0000313" key="2">
    <source>
        <dbReference type="EMBL" id="CAD7240448.1"/>
    </source>
</evidence>
<dbReference type="AlphaFoldDB" id="A0A7R8X4M7"/>
<dbReference type="EMBL" id="LR899550">
    <property type="protein sequence ID" value="CAD7240448.1"/>
    <property type="molecule type" value="Genomic_DNA"/>
</dbReference>
<reference evidence="2" key="1">
    <citation type="submission" date="2020-11" db="EMBL/GenBank/DDBJ databases">
        <authorList>
            <person name="Tran Van P."/>
        </authorList>
    </citation>
    <scope>NUCLEOTIDE SEQUENCE</scope>
</reference>
<evidence type="ECO:0000313" key="3">
    <source>
        <dbReference type="Proteomes" id="UP000677054"/>
    </source>
</evidence>
<dbReference type="EMBL" id="CAJPEV010000033">
    <property type="protein sequence ID" value="CAG0879171.1"/>
    <property type="molecule type" value="Genomic_DNA"/>
</dbReference>
<feature type="compositionally biased region" description="Basic and acidic residues" evidence="1">
    <location>
        <begin position="1"/>
        <end position="13"/>
    </location>
</feature>
<proteinExistence type="predicted"/>
<name>A0A7R8X4M7_9CRUS</name>
<dbReference type="Proteomes" id="UP000677054">
    <property type="component" value="Unassembled WGS sequence"/>
</dbReference>
<feature type="region of interest" description="Disordered" evidence="1">
    <location>
        <begin position="1"/>
        <end position="69"/>
    </location>
</feature>
<gene>
    <name evidence="2" type="ORF">DSTB1V02_LOCUS472</name>
</gene>
<protein>
    <submittedName>
        <fullName evidence="2">Uncharacterized protein</fullName>
    </submittedName>
</protein>
<organism evidence="2">
    <name type="scientific">Darwinula stevensoni</name>
    <dbReference type="NCBI Taxonomy" id="69355"/>
    <lineage>
        <taxon>Eukaryota</taxon>
        <taxon>Metazoa</taxon>
        <taxon>Ecdysozoa</taxon>
        <taxon>Arthropoda</taxon>
        <taxon>Crustacea</taxon>
        <taxon>Oligostraca</taxon>
        <taxon>Ostracoda</taxon>
        <taxon>Podocopa</taxon>
        <taxon>Podocopida</taxon>
        <taxon>Darwinulocopina</taxon>
        <taxon>Darwinuloidea</taxon>
        <taxon>Darwinulidae</taxon>
        <taxon>Darwinula</taxon>
    </lineage>
</organism>
<keyword evidence="3" id="KW-1185">Reference proteome</keyword>